<name>A0ABR1F255_9ASCO</name>
<feature type="compositionally biased region" description="Low complexity" evidence="6">
    <location>
        <begin position="28"/>
        <end position="41"/>
    </location>
</feature>
<gene>
    <name evidence="8" type="ORF">BZA70DRAFT_63881</name>
</gene>
<reference evidence="8 9" key="1">
    <citation type="submission" date="2024-03" db="EMBL/GenBank/DDBJ databases">
        <title>Genome-scale model development and genomic sequencing of the oleaginous clade Lipomyces.</title>
        <authorList>
            <consortium name="Lawrence Berkeley National Laboratory"/>
            <person name="Czajka J.J."/>
            <person name="Han Y."/>
            <person name="Kim J."/>
            <person name="Mondo S.J."/>
            <person name="Hofstad B.A."/>
            <person name="Robles A."/>
            <person name="Haridas S."/>
            <person name="Riley R."/>
            <person name="LaButti K."/>
            <person name="Pangilinan J."/>
            <person name="Andreopoulos W."/>
            <person name="Lipzen A."/>
            <person name="Yan J."/>
            <person name="Wang M."/>
            <person name="Ng V."/>
            <person name="Grigoriev I.V."/>
            <person name="Spatafora J.W."/>
            <person name="Magnuson J.K."/>
            <person name="Baker S.E."/>
            <person name="Pomraning K.R."/>
        </authorList>
    </citation>
    <scope>NUCLEOTIDE SEQUENCE [LARGE SCALE GENOMIC DNA]</scope>
    <source>
        <strain evidence="8 9">Phaff 52-87</strain>
    </source>
</reference>
<dbReference type="PANTHER" id="PTHR12385:SF88">
    <property type="entry name" value="CHOLINE TRANSPORTER-LIKE PROTEIN CTL1"/>
    <property type="match status" value="1"/>
</dbReference>
<comment type="caution">
    <text evidence="8">The sequence shown here is derived from an EMBL/GenBank/DDBJ whole genome shotgun (WGS) entry which is preliminary data.</text>
</comment>
<feature type="transmembrane region" description="Helical" evidence="7">
    <location>
        <begin position="493"/>
        <end position="513"/>
    </location>
</feature>
<feature type="transmembrane region" description="Helical" evidence="7">
    <location>
        <begin position="575"/>
        <end position="595"/>
    </location>
</feature>
<proteinExistence type="inferred from homology"/>
<feature type="transmembrane region" description="Helical" evidence="7">
    <location>
        <begin position="806"/>
        <end position="823"/>
    </location>
</feature>
<feature type="transmembrane region" description="Helical" evidence="7">
    <location>
        <begin position="457"/>
        <end position="486"/>
    </location>
</feature>
<organism evidence="8 9">
    <name type="scientific">Myxozyma melibiosi</name>
    <dbReference type="NCBI Taxonomy" id="54550"/>
    <lineage>
        <taxon>Eukaryota</taxon>
        <taxon>Fungi</taxon>
        <taxon>Dikarya</taxon>
        <taxon>Ascomycota</taxon>
        <taxon>Saccharomycotina</taxon>
        <taxon>Lipomycetes</taxon>
        <taxon>Lipomycetales</taxon>
        <taxon>Lipomycetaceae</taxon>
        <taxon>Myxozyma</taxon>
    </lineage>
</organism>
<evidence type="ECO:0000256" key="5">
    <source>
        <dbReference type="ARBA" id="ARBA00023136"/>
    </source>
</evidence>
<evidence type="ECO:0000256" key="7">
    <source>
        <dbReference type="SAM" id="Phobius"/>
    </source>
</evidence>
<feature type="region of interest" description="Disordered" evidence="6">
    <location>
        <begin position="225"/>
        <end position="305"/>
    </location>
</feature>
<keyword evidence="5 7" id="KW-0472">Membrane</keyword>
<feature type="compositionally biased region" description="Polar residues" evidence="6">
    <location>
        <begin position="125"/>
        <end position="143"/>
    </location>
</feature>
<evidence type="ECO:0000256" key="4">
    <source>
        <dbReference type="ARBA" id="ARBA00022989"/>
    </source>
</evidence>
<comment type="subcellular location">
    <subcellularLocation>
        <location evidence="1">Membrane</location>
        <topology evidence="1">Multi-pass membrane protein</topology>
    </subcellularLocation>
</comment>
<evidence type="ECO:0000256" key="2">
    <source>
        <dbReference type="ARBA" id="ARBA00007168"/>
    </source>
</evidence>
<keyword evidence="3 7" id="KW-0812">Transmembrane</keyword>
<dbReference type="PANTHER" id="PTHR12385">
    <property type="entry name" value="CHOLINE TRANSPORTER-LIKE (SLC FAMILY 44)"/>
    <property type="match status" value="1"/>
</dbReference>
<feature type="compositionally biased region" description="Polar residues" evidence="6">
    <location>
        <begin position="264"/>
        <end position="278"/>
    </location>
</feature>
<accession>A0ABR1F255</accession>
<evidence type="ECO:0000256" key="3">
    <source>
        <dbReference type="ARBA" id="ARBA00022692"/>
    </source>
</evidence>
<evidence type="ECO:0008006" key="10">
    <source>
        <dbReference type="Google" id="ProtNLM"/>
    </source>
</evidence>
<keyword evidence="9" id="KW-1185">Reference proteome</keyword>
<feature type="region of interest" description="Disordered" evidence="6">
    <location>
        <begin position="1"/>
        <end position="143"/>
    </location>
</feature>
<dbReference type="RefSeq" id="XP_064766940.1">
    <property type="nucleotide sequence ID" value="XM_064915276.1"/>
</dbReference>
<feature type="compositionally biased region" description="Basic and acidic residues" evidence="6">
    <location>
        <begin position="236"/>
        <end position="255"/>
    </location>
</feature>
<evidence type="ECO:0000256" key="6">
    <source>
        <dbReference type="SAM" id="MobiDB-lite"/>
    </source>
</evidence>
<evidence type="ECO:0000313" key="8">
    <source>
        <dbReference type="EMBL" id="KAK7203907.1"/>
    </source>
</evidence>
<keyword evidence="4 7" id="KW-1133">Transmembrane helix</keyword>
<dbReference type="Proteomes" id="UP001498771">
    <property type="component" value="Unassembled WGS sequence"/>
</dbReference>
<dbReference type="InterPro" id="IPR007603">
    <property type="entry name" value="Choline_transptr-like"/>
</dbReference>
<evidence type="ECO:0000256" key="1">
    <source>
        <dbReference type="ARBA" id="ARBA00004141"/>
    </source>
</evidence>
<dbReference type="EMBL" id="JBBJBU010000010">
    <property type="protein sequence ID" value="KAK7203907.1"/>
    <property type="molecule type" value="Genomic_DNA"/>
</dbReference>
<protein>
    <recommendedName>
        <fullName evidence="10">Choline transporter-like protein</fullName>
    </recommendedName>
</protein>
<feature type="transmembrane region" description="Helical" evidence="7">
    <location>
        <begin position="631"/>
        <end position="656"/>
    </location>
</feature>
<feature type="compositionally biased region" description="Polar residues" evidence="6">
    <location>
        <begin position="9"/>
        <end position="20"/>
    </location>
</feature>
<dbReference type="Pfam" id="PF04515">
    <property type="entry name" value="Choline_transpo"/>
    <property type="match status" value="1"/>
</dbReference>
<dbReference type="GeneID" id="90040788"/>
<sequence>MFSEYASKFLTTSQPRSATDPSAPSPPAASAVPASAVPSVARTHVYKPHAPARHAPPQPASASATASRLFYSATETLAESEDNPRSLYSPRRHWVAGGGGGPRAGVAHRNELREEDEDEDDARTMGSNDDQQPAASVQHSQSLNPSRLLLGRRSFFTRHAPTAQSVNGSSSIIGATNTGNNMLANSRLTLNGAFDDTNEGGGDDHMAGTYTGHLYGADSAIKSSWKLEEEEEEDEARDHLQASDRHLRRPQQHDEAETEDDNTASKSDVLSSSRNSMESVGLDSVMSRARQYSPPPPRLRFKENPYPRNMTAATMNAANARQFRYAENDEYEDVLARSKQPGVADFEAIGHADAEFPGAFPGDITIPRDVADPADDAAQNSFQHAIPRDFMPQQSTGRVISEGYIPPSLVDLQPVIYSQDGMWFKLYLISMCCLFATSFTVWLETEVTKPIKLTDSIYTVIGGSVSILAFDTVLAVCVSAVWFILLKKCVRPLLMLLIISIPFCLLGLTMYPLIMSYRDSWGGNSVQDRAMRWTSLVPAITGALWVWFAIRSRNALGRAIGIVQLACKILAENQILVVLSLGILASFTAFTWLWFAMFARVFLKGRVVVGSSGTFMWILDQNTWALGAWYILMYLWTWGVFSGIQRACTSIAVSQWYFHRNELPRLPSTDVLSAALTRSCTAFSGTICFASCLALLIRLPVLALPRRVFSLVARFCANLIPGPVNALVNPLTLSYSAITIQPLVPSSRGISNLRFIDLGPNSSFDDSWTAYRLSKMLLSSARALTALALGFGAWVHAAQDVNGGSLYGYVVGLMGGAIGWVVLGATEGNLSMIVDASFVSFAIDQAGSHGGHCVEADQQFGGFGGGARA</sequence>
<feature type="transmembrane region" description="Helical" evidence="7">
    <location>
        <begin position="533"/>
        <end position="550"/>
    </location>
</feature>
<comment type="similarity">
    <text evidence="2">Belongs to the CTL (choline transporter-like) family.</text>
</comment>
<evidence type="ECO:0000313" key="9">
    <source>
        <dbReference type="Proteomes" id="UP001498771"/>
    </source>
</evidence>
<feature type="transmembrane region" description="Helical" evidence="7">
    <location>
        <begin position="776"/>
        <end position="794"/>
    </location>
</feature>